<dbReference type="HOGENOM" id="CLU_2919693_0_0_4"/>
<sequence length="61" mass="6565">MRRARQDCRARFYGQGQIVNGTKVRPADGGPSGYDRPLLHQLVRAVPDAGGQVGRNDGGTD</sequence>
<dbReference type="Proteomes" id="UP000061603">
    <property type="component" value="Chromosome"/>
</dbReference>
<organism evidence="1 2">
    <name type="scientific">Rugosibacter aromaticivorans</name>
    <dbReference type="NCBI Taxonomy" id="1565605"/>
    <lineage>
        <taxon>Bacteria</taxon>
        <taxon>Pseudomonadati</taxon>
        <taxon>Pseudomonadota</taxon>
        <taxon>Betaproteobacteria</taxon>
        <taxon>Nitrosomonadales</taxon>
        <taxon>Sterolibacteriaceae</taxon>
        <taxon>Rugosibacter</taxon>
    </lineage>
</organism>
<reference evidence="1 2" key="1">
    <citation type="journal article" date="2015" name="Genome Announc.">
        <title>Complete Genome Sequence of a Novel Bacterium within the Family Rhodocyclaceae That Degrades Polycyclic Aromatic Hydrocarbons.</title>
        <authorList>
            <person name="Singleton D.R."/>
            <person name="Dickey A.N."/>
            <person name="Scholl E.H."/>
            <person name="Wright F.A."/>
            <person name="Aitken M.D."/>
        </authorList>
    </citation>
    <scope>NUCLEOTIDE SEQUENCE [LARGE SCALE GENOMIC DNA]</scope>
    <source>
        <strain evidence="2">PG1-Ca6</strain>
    </source>
</reference>
<dbReference type="EMBL" id="CP010554">
    <property type="protein sequence ID" value="AJP48576.1"/>
    <property type="molecule type" value="Genomic_DNA"/>
</dbReference>
<protein>
    <submittedName>
        <fullName evidence="1">Uncharacterized protein</fullName>
    </submittedName>
</protein>
<evidence type="ECO:0000313" key="2">
    <source>
        <dbReference type="Proteomes" id="UP000061603"/>
    </source>
</evidence>
<dbReference type="KEGG" id="rbu:PG1C_09230"/>
<proteinExistence type="predicted"/>
<dbReference type="AlphaFoldDB" id="A0A0C5JMI3"/>
<name>A0A0C5JMI3_9PROT</name>
<keyword evidence="2" id="KW-1185">Reference proteome</keyword>
<evidence type="ECO:0000313" key="1">
    <source>
        <dbReference type="EMBL" id="AJP48576.1"/>
    </source>
</evidence>
<gene>
    <name evidence="1" type="ORF">PG1C_09230</name>
</gene>
<accession>A0A0C5JMI3</accession>